<accession>A0A2V0P4A3</accession>
<comment type="caution">
    <text evidence="2">The sequence shown here is derived from an EMBL/GenBank/DDBJ whole genome shotgun (WGS) entry which is preliminary data.</text>
</comment>
<evidence type="ECO:0000313" key="2">
    <source>
        <dbReference type="EMBL" id="GBF91915.1"/>
    </source>
</evidence>
<protein>
    <submittedName>
        <fullName evidence="2">Uncharacterized protein</fullName>
    </submittedName>
</protein>
<keyword evidence="1" id="KW-0732">Signal</keyword>
<dbReference type="OrthoDB" id="525705at2759"/>
<dbReference type="AlphaFoldDB" id="A0A2V0P4A3"/>
<feature type="chain" id="PRO_5016014895" evidence="1">
    <location>
        <begin position="25"/>
        <end position="112"/>
    </location>
</feature>
<name>A0A2V0P4A3_9CHLO</name>
<dbReference type="Proteomes" id="UP000247498">
    <property type="component" value="Unassembled WGS sequence"/>
</dbReference>
<proteinExistence type="predicted"/>
<evidence type="ECO:0000256" key="1">
    <source>
        <dbReference type="SAM" id="SignalP"/>
    </source>
</evidence>
<sequence>MKQRPSATLLALLAAALMVSVAVAARAGPEPARIADDSAADAAAALAAAAARLGAAVLLGADQCEPLAQDACAKTEGCVWCRCAAVPSACFTAEQAKHLPPAVFQCDWPSAP</sequence>
<dbReference type="EMBL" id="BDRX01000028">
    <property type="protein sequence ID" value="GBF91915.1"/>
    <property type="molecule type" value="Genomic_DNA"/>
</dbReference>
<evidence type="ECO:0000313" key="3">
    <source>
        <dbReference type="Proteomes" id="UP000247498"/>
    </source>
</evidence>
<organism evidence="2 3">
    <name type="scientific">Raphidocelis subcapitata</name>
    <dbReference type="NCBI Taxonomy" id="307507"/>
    <lineage>
        <taxon>Eukaryota</taxon>
        <taxon>Viridiplantae</taxon>
        <taxon>Chlorophyta</taxon>
        <taxon>core chlorophytes</taxon>
        <taxon>Chlorophyceae</taxon>
        <taxon>CS clade</taxon>
        <taxon>Sphaeropleales</taxon>
        <taxon>Selenastraceae</taxon>
        <taxon>Raphidocelis</taxon>
    </lineage>
</organism>
<gene>
    <name evidence="2" type="ORF">Rsub_04639</name>
</gene>
<feature type="signal peptide" evidence="1">
    <location>
        <begin position="1"/>
        <end position="24"/>
    </location>
</feature>
<reference evidence="2 3" key="1">
    <citation type="journal article" date="2018" name="Sci. Rep.">
        <title>Raphidocelis subcapitata (=Pseudokirchneriella subcapitata) provides an insight into genome evolution and environmental adaptations in the Sphaeropleales.</title>
        <authorList>
            <person name="Suzuki S."/>
            <person name="Yamaguchi H."/>
            <person name="Nakajima N."/>
            <person name="Kawachi M."/>
        </authorList>
    </citation>
    <scope>NUCLEOTIDE SEQUENCE [LARGE SCALE GENOMIC DNA]</scope>
    <source>
        <strain evidence="2 3">NIES-35</strain>
    </source>
</reference>
<dbReference type="InParanoid" id="A0A2V0P4A3"/>
<keyword evidence="3" id="KW-1185">Reference proteome</keyword>